<name>A0A545UJA7_9GAMM</name>
<dbReference type="AlphaFoldDB" id="A0A545UJA7"/>
<feature type="transmembrane region" description="Helical" evidence="1">
    <location>
        <begin position="99"/>
        <end position="123"/>
    </location>
</feature>
<keyword evidence="1" id="KW-0472">Membrane</keyword>
<dbReference type="OrthoDB" id="7570568at2"/>
<dbReference type="RefSeq" id="WP_142891620.1">
    <property type="nucleotide sequence ID" value="NZ_ML660160.1"/>
</dbReference>
<feature type="transmembrane region" description="Helical" evidence="1">
    <location>
        <begin position="58"/>
        <end position="78"/>
    </location>
</feature>
<evidence type="ECO:0000313" key="3">
    <source>
        <dbReference type="Proteomes" id="UP000315439"/>
    </source>
</evidence>
<comment type="caution">
    <text evidence="2">The sequence shown here is derived from an EMBL/GenBank/DDBJ whole genome shotgun (WGS) entry which is preliminary data.</text>
</comment>
<keyword evidence="1" id="KW-1133">Transmembrane helix</keyword>
<proteinExistence type="predicted"/>
<sequence>MKWTPEQLLQLPTKDGFFLRGDNMSRVETFVAAAFAFLLTMVMVAGNEIPKSIAEFQLAVLNIPAFSVSALQIIWIWYEHAVWSRRYGLEDAWTIVLSGSLIVIVLTYVYPLKAMAAGFFSWISDGFFPSNMTVNSEDEIRFLFYFFSSGFFALALNLWAMHKLALARARQLQLTDWEIYQTKTQAMSWLVIMITSLLSILLTTILEGNTIAFAGIIYASFGITLTLLHSMRAKNAPSLQVIEKAIES</sequence>
<keyword evidence="1" id="KW-0812">Transmembrane</keyword>
<dbReference type="EMBL" id="VIKS01000001">
    <property type="protein sequence ID" value="TQV89556.1"/>
    <property type="molecule type" value="Genomic_DNA"/>
</dbReference>
<feature type="transmembrane region" description="Helical" evidence="1">
    <location>
        <begin position="211"/>
        <end position="228"/>
    </location>
</feature>
<keyword evidence="3" id="KW-1185">Reference proteome</keyword>
<protein>
    <submittedName>
        <fullName evidence="2">DUF1211 domain-containing protein</fullName>
    </submittedName>
</protein>
<evidence type="ECO:0000256" key="1">
    <source>
        <dbReference type="SAM" id="Phobius"/>
    </source>
</evidence>
<evidence type="ECO:0000313" key="2">
    <source>
        <dbReference type="EMBL" id="TQV89556.1"/>
    </source>
</evidence>
<accession>A0A545UJA7</accession>
<feature type="transmembrane region" description="Helical" evidence="1">
    <location>
        <begin position="27"/>
        <end position="46"/>
    </location>
</feature>
<gene>
    <name evidence="2" type="ORF">FLL46_01340</name>
</gene>
<organism evidence="2 3">
    <name type="scientific">Aliikangiella coralliicola</name>
    <dbReference type="NCBI Taxonomy" id="2592383"/>
    <lineage>
        <taxon>Bacteria</taxon>
        <taxon>Pseudomonadati</taxon>
        <taxon>Pseudomonadota</taxon>
        <taxon>Gammaproteobacteria</taxon>
        <taxon>Oceanospirillales</taxon>
        <taxon>Pleioneaceae</taxon>
        <taxon>Aliikangiella</taxon>
    </lineage>
</organism>
<dbReference type="Proteomes" id="UP000315439">
    <property type="component" value="Unassembled WGS sequence"/>
</dbReference>
<feature type="transmembrane region" description="Helical" evidence="1">
    <location>
        <begin position="143"/>
        <end position="165"/>
    </location>
</feature>
<reference evidence="2 3" key="1">
    <citation type="submission" date="2019-07" db="EMBL/GenBank/DDBJ databases">
        <title>Draft genome for Aliikangiella sp. M105.</title>
        <authorList>
            <person name="Wang G."/>
        </authorList>
    </citation>
    <scope>NUCLEOTIDE SEQUENCE [LARGE SCALE GENOMIC DNA]</scope>
    <source>
        <strain evidence="2 3">M105</strain>
    </source>
</reference>
<feature type="transmembrane region" description="Helical" evidence="1">
    <location>
        <begin position="186"/>
        <end position="205"/>
    </location>
</feature>